<dbReference type="PANTHER" id="PTHR37817:SF1">
    <property type="entry name" value="N-ACETYLTRANSFERASE EIS"/>
    <property type="match status" value="1"/>
</dbReference>
<dbReference type="InterPro" id="IPR036527">
    <property type="entry name" value="SCP2_sterol-bd_dom_sf"/>
</dbReference>
<dbReference type="Proteomes" id="UP001595882">
    <property type="component" value="Unassembled WGS sequence"/>
</dbReference>
<dbReference type="GO" id="GO:0016746">
    <property type="term" value="F:acyltransferase activity"/>
    <property type="evidence" value="ECO:0007669"/>
    <property type="project" value="UniProtKB-KW"/>
</dbReference>
<organism evidence="2 3">
    <name type="scientific">Gracilibacillus xinjiangensis</name>
    <dbReference type="NCBI Taxonomy" id="1193282"/>
    <lineage>
        <taxon>Bacteria</taxon>
        <taxon>Bacillati</taxon>
        <taxon>Bacillota</taxon>
        <taxon>Bacilli</taxon>
        <taxon>Bacillales</taxon>
        <taxon>Bacillaceae</taxon>
        <taxon>Gracilibacillus</taxon>
    </lineage>
</organism>
<dbReference type="InterPro" id="IPR000182">
    <property type="entry name" value="GNAT_dom"/>
</dbReference>
<dbReference type="SUPFAM" id="SSF55718">
    <property type="entry name" value="SCP-like"/>
    <property type="match status" value="1"/>
</dbReference>
<keyword evidence="3" id="KW-1185">Reference proteome</keyword>
<dbReference type="InterPro" id="IPR016181">
    <property type="entry name" value="Acyl_CoA_acyltransferase"/>
</dbReference>
<dbReference type="SUPFAM" id="SSF55729">
    <property type="entry name" value="Acyl-CoA N-acyltransferases (Nat)"/>
    <property type="match status" value="1"/>
</dbReference>
<evidence type="ECO:0000313" key="3">
    <source>
        <dbReference type="Proteomes" id="UP001595882"/>
    </source>
</evidence>
<dbReference type="Pfam" id="PF13530">
    <property type="entry name" value="SCP2_2"/>
    <property type="match status" value="1"/>
</dbReference>
<dbReference type="InterPro" id="IPR025559">
    <property type="entry name" value="Eis_dom"/>
</dbReference>
<sequence length="388" mass="46032">MRKQIKLMTKENYKEVFKLSQFAFQYTLDKDQLAEKEAEAGRHKIWGWIENNQLAAKVHMIPLTVHINEQDMKMGGIASVSSWPEFRRGGIVKKLLKHTLLNMREEGYIISYLHPFSVPFYRKYGYELVFNYRDYEIPIKQFQKNWNALGHVKRIEADYNILESIYIDYIKSFNGGIIRDTDWWKQRVVKKEMVIAVGYDQDNKPDSYILYHVKDRVLYVEEIAYRSLNSLKLVLEFIGNHDSMVEKVKMKVPDEDFIPCLFDEPRFEQIVKKYFMARIVDVPEFLKNYQFISIHSSDSISLIIEDEFIPDNNGTYIIQDEKVTCLDHELTDTRNVICCSVQQLTQMLLGYKRPLELERLALIKGSYNAIEKFDKMIPIKHTYFPDFF</sequence>
<dbReference type="InterPro" id="IPR051554">
    <property type="entry name" value="Acetyltransferase_Eis"/>
</dbReference>
<dbReference type="Pfam" id="PF13527">
    <property type="entry name" value="Acetyltransf_9"/>
    <property type="match status" value="1"/>
</dbReference>
<protein>
    <submittedName>
        <fullName evidence="2">Enhanced intracellular survival protein Eis</fullName>
        <ecNumber evidence="2">2.3.1.-</ecNumber>
    </submittedName>
</protein>
<dbReference type="PROSITE" id="PS51186">
    <property type="entry name" value="GNAT"/>
    <property type="match status" value="1"/>
</dbReference>
<evidence type="ECO:0000313" key="2">
    <source>
        <dbReference type="EMBL" id="MFC4405044.1"/>
    </source>
</evidence>
<dbReference type="EC" id="2.3.1.-" evidence="2"/>
<dbReference type="InterPro" id="IPR041380">
    <property type="entry name" value="Acetyltransf_17"/>
</dbReference>
<comment type="caution">
    <text evidence="2">The sequence shown here is derived from an EMBL/GenBank/DDBJ whole genome shotgun (WGS) entry which is preliminary data.</text>
</comment>
<dbReference type="Gene3D" id="3.30.1050.10">
    <property type="entry name" value="SCP2 sterol-binding domain"/>
    <property type="match status" value="1"/>
</dbReference>
<dbReference type="Gene3D" id="3.40.630.30">
    <property type="match status" value="2"/>
</dbReference>
<gene>
    <name evidence="2" type="primary">eis</name>
    <name evidence="2" type="ORF">ACFOY7_18390</name>
</gene>
<keyword evidence="2" id="KW-0012">Acyltransferase</keyword>
<dbReference type="CDD" id="cd04301">
    <property type="entry name" value="NAT_SF"/>
    <property type="match status" value="1"/>
</dbReference>
<reference evidence="3" key="1">
    <citation type="journal article" date="2019" name="Int. J. Syst. Evol. Microbiol.">
        <title>The Global Catalogue of Microorganisms (GCM) 10K type strain sequencing project: providing services to taxonomists for standard genome sequencing and annotation.</title>
        <authorList>
            <consortium name="The Broad Institute Genomics Platform"/>
            <consortium name="The Broad Institute Genome Sequencing Center for Infectious Disease"/>
            <person name="Wu L."/>
            <person name="Ma J."/>
        </authorList>
    </citation>
    <scope>NUCLEOTIDE SEQUENCE [LARGE SCALE GENOMIC DNA]</scope>
    <source>
        <strain evidence="3">CCUG 37865</strain>
    </source>
</reference>
<dbReference type="EMBL" id="JBHSDT010000009">
    <property type="protein sequence ID" value="MFC4405044.1"/>
    <property type="molecule type" value="Genomic_DNA"/>
</dbReference>
<dbReference type="RefSeq" id="WP_390254324.1">
    <property type="nucleotide sequence ID" value="NZ_JBHSDT010000009.1"/>
</dbReference>
<keyword evidence="2" id="KW-0808">Transferase</keyword>
<dbReference type="PANTHER" id="PTHR37817">
    <property type="entry name" value="N-ACETYLTRANSFERASE EIS"/>
    <property type="match status" value="1"/>
</dbReference>
<accession>A0ABV8X1F2</accession>
<dbReference type="Pfam" id="PF17668">
    <property type="entry name" value="Acetyltransf_17"/>
    <property type="match status" value="1"/>
</dbReference>
<name>A0ABV8X1F2_9BACI</name>
<feature type="domain" description="N-acetyltransferase" evidence="1">
    <location>
        <begin position="3"/>
        <end position="156"/>
    </location>
</feature>
<proteinExistence type="predicted"/>
<evidence type="ECO:0000259" key="1">
    <source>
        <dbReference type="PROSITE" id="PS51186"/>
    </source>
</evidence>